<proteinExistence type="predicted"/>
<reference evidence="1 2" key="1">
    <citation type="submission" date="2024-01" db="EMBL/GenBank/DDBJ databases">
        <title>Genome assemblies of Stephania.</title>
        <authorList>
            <person name="Yang L."/>
        </authorList>
    </citation>
    <scope>NUCLEOTIDE SEQUENCE [LARGE SCALE GENOMIC DNA]</scope>
    <source>
        <strain evidence="1">JXDWG</strain>
        <tissue evidence="1">Leaf</tissue>
    </source>
</reference>
<gene>
    <name evidence="1" type="ORF">Scep_025973</name>
</gene>
<comment type="caution">
    <text evidence="1">The sequence shown here is derived from an EMBL/GenBank/DDBJ whole genome shotgun (WGS) entry which is preliminary data.</text>
</comment>
<accession>A0AAP0EJP1</accession>
<keyword evidence="2" id="KW-1185">Reference proteome</keyword>
<evidence type="ECO:0000313" key="1">
    <source>
        <dbReference type="EMBL" id="KAK9094504.1"/>
    </source>
</evidence>
<dbReference type="EMBL" id="JBBNAG010000011">
    <property type="protein sequence ID" value="KAK9094504.1"/>
    <property type="molecule type" value="Genomic_DNA"/>
</dbReference>
<name>A0AAP0EJP1_9MAGN</name>
<evidence type="ECO:0000313" key="2">
    <source>
        <dbReference type="Proteomes" id="UP001419268"/>
    </source>
</evidence>
<dbReference type="Proteomes" id="UP001419268">
    <property type="component" value="Unassembled WGS sequence"/>
</dbReference>
<dbReference type="AlphaFoldDB" id="A0AAP0EJP1"/>
<organism evidence="1 2">
    <name type="scientific">Stephania cephalantha</name>
    <dbReference type="NCBI Taxonomy" id="152367"/>
    <lineage>
        <taxon>Eukaryota</taxon>
        <taxon>Viridiplantae</taxon>
        <taxon>Streptophyta</taxon>
        <taxon>Embryophyta</taxon>
        <taxon>Tracheophyta</taxon>
        <taxon>Spermatophyta</taxon>
        <taxon>Magnoliopsida</taxon>
        <taxon>Ranunculales</taxon>
        <taxon>Menispermaceae</taxon>
        <taxon>Menispermoideae</taxon>
        <taxon>Cissampelideae</taxon>
        <taxon>Stephania</taxon>
    </lineage>
</organism>
<protein>
    <submittedName>
        <fullName evidence="1">Uncharacterized protein</fullName>
    </submittedName>
</protein>
<sequence length="69" mass="7523">MGWRLMSFTLTPAVPHAGKSFVALHLENSSVIHEILGRLFCDLQRSGELCIYSPGLRGNVLGKAIQGNN</sequence>